<reference evidence="2 3" key="1">
    <citation type="submission" date="2018-08" db="EMBL/GenBank/DDBJ databases">
        <title>Paraburkholderia sp. DHOM06 isolated from forest soil.</title>
        <authorList>
            <person name="Gao Z.-H."/>
            <person name="Qiu L.-H."/>
        </authorList>
    </citation>
    <scope>NUCLEOTIDE SEQUENCE [LARGE SCALE GENOMIC DNA]</scope>
    <source>
        <strain evidence="2 3">DHOM06</strain>
    </source>
</reference>
<keyword evidence="3" id="KW-1185">Reference proteome</keyword>
<comment type="caution">
    <text evidence="2">The sequence shown here is derived from an EMBL/GenBank/DDBJ whole genome shotgun (WGS) entry which is preliminary data.</text>
</comment>
<dbReference type="OrthoDB" id="9101404at2"/>
<accession>A0A3D8K4C7</accession>
<feature type="region of interest" description="Disordered" evidence="1">
    <location>
        <begin position="100"/>
        <end position="123"/>
    </location>
</feature>
<protein>
    <submittedName>
        <fullName evidence="2">Uncharacterized protein</fullName>
    </submittedName>
</protein>
<organism evidence="2 3">
    <name type="scientific">Trinickia dinghuensis</name>
    <dbReference type="NCBI Taxonomy" id="2291023"/>
    <lineage>
        <taxon>Bacteria</taxon>
        <taxon>Pseudomonadati</taxon>
        <taxon>Pseudomonadota</taxon>
        <taxon>Betaproteobacteria</taxon>
        <taxon>Burkholderiales</taxon>
        <taxon>Burkholderiaceae</taxon>
        <taxon>Trinickia</taxon>
    </lineage>
</organism>
<dbReference type="AlphaFoldDB" id="A0A3D8K4C7"/>
<evidence type="ECO:0000313" key="2">
    <source>
        <dbReference type="EMBL" id="RDU99746.1"/>
    </source>
</evidence>
<dbReference type="Proteomes" id="UP000256838">
    <property type="component" value="Unassembled WGS sequence"/>
</dbReference>
<dbReference type="EMBL" id="QRGA01000003">
    <property type="protein sequence ID" value="RDU99746.1"/>
    <property type="molecule type" value="Genomic_DNA"/>
</dbReference>
<feature type="region of interest" description="Disordered" evidence="1">
    <location>
        <begin position="1"/>
        <end position="26"/>
    </location>
</feature>
<gene>
    <name evidence="2" type="ORF">DWV00_04830</name>
</gene>
<dbReference type="RefSeq" id="WP_115532414.1">
    <property type="nucleotide sequence ID" value="NZ_QRGA01000003.1"/>
</dbReference>
<sequence>MSEIGFAVDEPSRPPNESGNETSERARVREHLREAYGVGSMFVRVKTLSRILGLAPATIRASMRAGRFALPHVVVCSAPLVRTDQLIEWILSLDLSARAQTRSSEQGGAQAGDDHGDSCEAGPCDRAAMRRLRKRLVEDTLAKMRAKPSAGREQ</sequence>
<name>A0A3D8K4C7_9BURK</name>
<evidence type="ECO:0000256" key="1">
    <source>
        <dbReference type="SAM" id="MobiDB-lite"/>
    </source>
</evidence>
<evidence type="ECO:0000313" key="3">
    <source>
        <dbReference type="Proteomes" id="UP000256838"/>
    </source>
</evidence>
<proteinExistence type="predicted"/>